<protein>
    <recommendedName>
        <fullName evidence="1">RNHCP domain-containing protein</fullName>
    </recommendedName>
</protein>
<comment type="caution">
    <text evidence="2">The sequence shown here is derived from an EMBL/GenBank/DDBJ whole genome shotgun (WGS) entry which is preliminary data.</text>
</comment>
<organism evidence="2 3">
    <name type="scientific">Candidatus Vogelbacteria bacterium RIFOXYD1_FULL_46_19</name>
    <dbReference type="NCBI Taxonomy" id="1802439"/>
    <lineage>
        <taxon>Bacteria</taxon>
        <taxon>Candidatus Vogeliibacteriota</taxon>
    </lineage>
</organism>
<dbReference type="InterPro" id="IPR024439">
    <property type="entry name" value="RNHCP"/>
</dbReference>
<evidence type="ECO:0000313" key="2">
    <source>
        <dbReference type="EMBL" id="OHA59926.1"/>
    </source>
</evidence>
<gene>
    <name evidence="2" type="ORF">A2589_02725</name>
</gene>
<proteinExistence type="predicted"/>
<feature type="domain" description="RNHCP" evidence="1">
    <location>
        <begin position="11"/>
        <end position="89"/>
    </location>
</feature>
<dbReference type="Proteomes" id="UP000177838">
    <property type="component" value="Unassembled WGS sequence"/>
</dbReference>
<name>A0A1G2QH58_9BACT</name>
<dbReference type="EMBL" id="MHTK01000004">
    <property type="protein sequence ID" value="OHA59926.1"/>
    <property type="molecule type" value="Genomic_DNA"/>
</dbReference>
<dbReference type="Pfam" id="PF12647">
    <property type="entry name" value="RNHCP"/>
    <property type="match status" value="1"/>
</dbReference>
<reference evidence="2 3" key="1">
    <citation type="journal article" date="2016" name="Nat. Commun.">
        <title>Thousands of microbial genomes shed light on interconnected biogeochemical processes in an aquifer system.</title>
        <authorList>
            <person name="Anantharaman K."/>
            <person name="Brown C.T."/>
            <person name="Hug L.A."/>
            <person name="Sharon I."/>
            <person name="Castelle C.J."/>
            <person name="Probst A.J."/>
            <person name="Thomas B.C."/>
            <person name="Singh A."/>
            <person name="Wilkins M.J."/>
            <person name="Karaoz U."/>
            <person name="Brodie E.L."/>
            <person name="Williams K.H."/>
            <person name="Hubbard S.S."/>
            <person name="Banfield J.F."/>
        </authorList>
    </citation>
    <scope>NUCLEOTIDE SEQUENCE [LARGE SCALE GENOMIC DNA]</scope>
</reference>
<dbReference type="STRING" id="1802439.A2589_02725"/>
<dbReference type="AlphaFoldDB" id="A0A1G2QH58"/>
<accession>A0A1G2QH58</accession>
<sequence length="98" mass="10925">MMAQNFIKHQEDFTCEHCRELVEGNGYTNHCPHCLWSKHVDVNPGDRAAVCGGLMAPEALSKAGESFVVLHRCLDCGYEKPNKTSREDDISAYLEGVL</sequence>
<evidence type="ECO:0000313" key="3">
    <source>
        <dbReference type="Proteomes" id="UP000177838"/>
    </source>
</evidence>
<evidence type="ECO:0000259" key="1">
    <source>
        <dbReference type="Pfam" id="PF12647"/>
    </source>
</evidence>